<evidence type="ECO:0000313" key="2">
    <source>
        <dbReference type="WBParaSite" id="RSKR_0000126100.1"/>
    </source>
</evidence>
<organism evidence="1 2">
    <name type="scientific">Rhabditophanes sp. KR3021</name>
    <dbReference type="NCBI Taxonomy" id="114890"/>
    <lineage>
        <taxon>Eukaryota</taxon>
        <taxon>Metazoa</taxon>
        <taxon>Ecdysozoa</taxon>
        <taxon>Nematoda</taxon>
        <taxon>Chromadorea</taxon>
        <taxon>Rhabditida</taxon>
        <taxon>Tylenchina</taxon>
        <taxon>Panagrolaimomorpha</taxon>
        <taxon>Strongyloidoidea</taxon>
        <taxon>Alloionematidae</taxon>
        <taxon>Rhabditophanes</taxon>
    </lineage>
</organism>
<accession>A0AC35TJX8</accession>
<evidence type="ECO:0000313" key="1">
    <source>
        <dbReference type="Proteomes" id="UP000095286"/>
    </source>
</evidence>
<sequence>MGRNAKKRKYINEKRNIVEVHIKAIEDKILELERTCPEIKSPRENQAIVLPLSGEKKLPMEIKSVEAKPAAVPEKIYLQPVPKKNAHSIQIVINAIADLTDKSIDSDSKACSMKVINDTVGKIPNILQRHVFRGVLLPMGLSTMLPILTKTNNQNLKEEVDKFVASQEMEAKVDLTPTGKHPLNAFNDAYMSLFKDDKEKKCYIRLIELIGEKKAVPSELIRMLEASKKPVKDCSIQTDVVKNVAVVESSNGSDKENDSTTVLKVTGTPNSKKSNKKSSGNRSRTFSSIESVGVTADLVAFKSIPSCKCNTIVKFSSFTQTESVDDGENKDKKKHTIPVPPPLPNRKKGLGVVTSNIPLLPPLPDKKEPPVAPPLPGKSNSGPPMAPPLPGKSKAGPPMAPPLPGKSNSGPPMAPPLPGKSKAGPPMAPPLPGKSNSGPPMAPPLPGKSNSGPPMAPPLPGSNAVRPPPPLPGSKGPPPPPPPNGLKKPLTPDSSMTSAALLALGKSNCRSTVTYSKTKTTNTIQWVAVNNKTIIDRKTVWNDFVEPDFAASEREKLETTFERIQKVPRKPLVKSDAIDKSTPPKDANNNGGKKNTGGLSEKRALSLGIVLSRFRGYKGAELVKKLETIENEAFDVDTLNNLLQHYPVKEEVTFFSNVESEVGLNNNEAFVWAVARKPSLKLKLELIVFKSEVGAEITSLGKQAEIMSNACKKLANNDAVNTFFFKCLQFGNFLNQSTFVGTAQGFLLSSLLSTLETKGSGSKSTVKMADILAESSDASIPKVVELISDLRDAKCINLSDIESAVSKSKGKINLISKKVEDAEDANDLKIQYAEMLKGYSDQCEDVEKLLNTIKTSEKDLQQYFCAAKLKLEEILAIFYQAFSLYEQAKKALVIRIAALEKASRTPATNTKSIHVIRKRISKTDPRKSIDLQNFIDILATTRV</sequence>
<proteinExistence type="predicted"/>
<dbReference type="WBParaSite" id="RSKR_0000126100.1">
    <property type="protein sequence ID" value="RSKR_0000126100.1"/>
    <property type="gene ID" value="RSKR_0000126100"/>
</dbReference>
<name>A0AC35TJX8_9BILA</name>
<protein>
    <submittedName>
        <fullName evidence="2">FH2 domain-containing protein</fullName>
    </submittedName>
</protein>
<reference evidence="2" key="1">
    <citation type="submission" date="2016-11" db="UniProtKB">
        <authorList>
            <consortium name="WormBaseParasite"/>
        </authorList>
    </citation>
    <scope>IDENTIFICATION</scope>
    <source>
        <strain evidence="2">KR3021</strain>
    </source>
</reference>
<dbReference type="Proteomes" id="UP000095286">
    <property type="component" value="Unplaced"/>
</dbReference>